<name>A0A160U0M3_9ZZZZ</name>
<evidence type="ECO:0000313" key="1">
    <source>
        <dbReference type="EMBL" id="CUS57685.1"/>
    </source>
</evidence>
<accession>A0A160U0M3</accession>
<gene>
    <name evidence="1" type="ORF">MGWOODY_Hyp2381</name>
</gene>
<organism evidence="1">
    <name type="scientific">hydrothermal vent metagenome</name>
    <dbReference type="NCBI Taxonomy" id="652676"/>
    <lineage>
        <taxon>unclassified sequences</taxon>
        <taxon>metagenomes</taxon>
        <taxon>ecological metagenomes</taxon>
    </lineage>
</organism>
<sequence length="40" mass="4589">MREILIRDEGIAAIRMRARFARRHIIGLFPQAAIGFPARP</sequence>
<proteinExistence type="predicted"/>
<protein>
    <submittedName>
        <fullName evidence="1">Uncharacterized protein</fullName>
    </submittedName>
</protein>
<dbReference type="AlphaFoldDB" id="A0A160U0M3"/>
<dbReference type="EMBL" id="CZQD01000046">
    <property type="protein sequence ID" value="CUS57685.1"/>
    <property type="molecule type" value="Genomic_DNA"/>
</dbReference>
<reference evidence="1" key="1">
    <citation type="submission" date="2015-10" db="EMBL/GenBank/DDBJ databases">
        <authorList>
            <person name="Gilbert D.G."/>
        </authorList>
    </citation>
    <scope>NUCLEOTIDE SEQUENCE</scope>
</reference>